<organism evidence="2 3">
    <name type="scientific">Zopfia rhizophila CBS 207.26</name>
    <dbReference type="NCBI Taxonomy" id="1314779"/>
    <lineage>
        <taxon>Eukaryota</taxon>
        <taxon>Fungi</taxon>
        <taxon>Dikarya</taxon>
        <taxon>Ascomycota</taxon>
        <taxon>Pezizomycotina</taxon>
        <taxon>Dothideomycetes</taxon>
        <taxon>Dothideomycetes incertae sedis</taxon>
        <taxon>Zopfiaceae</taxon>
        <taxon>Zopfia</taxon>
    </lineage>
</organism>
<keyword evidence="3" id="KW-1185">Reference proteome</keyword>
<feature type="compositionally biased region" description="Basic and acidic residues" evidence="1">
    <location>
        <begin position="45"/>
        <end position="83"/>
    </location>
</feature>
<reference evidence="2" key="1">
    <citation type="journal article" date="2020" name="Stud. Mycol.">
        <title>101 Dothideomycetes genomes: a test case for predicting lifestyles and emergence of pathogens.</title>
        <authorList>
            <person name="Haridas S."/>
            <person name="Albert R."/>
            <person name="Binder M."/>
            <person name="Bloem J."/>
            <person name="Labutti K."/>
            <person name="Salamov A."/>
            <person name="Andreopoulos B."/>
            <person name="Baker S."/>
            <person name="Barry K."/>
            <person name="Bills G."/>
            <person name="Bluhm B."/>
            <person name="Cannon C."/>
            <person name="Castanera R."/>
            <person name="Culley D."/>
            <person name="Daum C."/>
            <person name="Ezra D."/>
            <person name="Gonzalez J."/>
            <person name="Henrissat B."/>
            <person name="Kuo A."/>
            <person name="Liang C."/>
            <person name="Lipzen A."/>
            <person name="Lutzoni F."/>
            <person name="Magnuson J."/>
            <person name="Mondo S."/>
            <person name="Nolan M."/>
            <person name="Ohm R."/>
            <person name="Pangilinan J."/>
            <person name="Park H.-J."/>
            <person name="Ramirez L."/>
            <person name="Alfaro M."/>
            <person name="Sun H."/>
            <person name="Tritt A."/>
            <person name="Yoshinaga Y."/>
            <person name="Zwiers L.-H."/>
            <person name="Turgeon B."/>
            <person name="Goodwin S."/>
            <person name="Spatafora J."/>
            <person name="Crous P."/>
            <person name="Grigoriev I."/>
        </authorList>
    </citation>
    <scope>NUCLEOTIDE SEQUENCE</scope>
    <source>
        <strain evidence="2">CBS 207.26</strain>
    </source>
</reference>
<feature type="region of interest" description="Disordered" evidence="1">
    <location>
        <begin position="1"/>
        <end position="83"/>
    </location>
</feature>
<proteinExistence type="predicted"/>
<dbReference type="AlphaFoldDB" id="A0A6A6DJC4"/>
<dbReference type="EMBL" id="ML994679">
    <property type="protein sequence ID" value="KAF2178030.1"/>
    <property type="molecule type" value="Genomic_DNA"/>
</dbReference>
<accession>A0A6A6DJC4</accession>
<feature type="compositionally biased region" description="Basic and acidic residues" evidence="1">
    <location>
        <begin position="11"/>
        <end position="33"/>
    </location>
</feature>
<evidence type="ECO:0000313" key="2">
    <source>
        <dbReference type="EMBL" id="KAF2178030.1"/>
    </source>
</evidence>
<sequence>MEDTNPSTSHQEPDAHKETRRPSIGEKVKEALHKPLHSLKYGFTEPKEEHPKLDEAIAEMKHRKEGTKMDMEDKGMGEDAKRL</sequence>
<feature type="compositionally biased region" description="Polar residues" evidence="1">
    <location>
        <begin position="1"/>
        <end position="10"/>
    </location>
</feature>
<evidence type="ECO:0000256" key="1">
    <source>
        <dbReference type="SAM" id="MobiDB-lite"/>
    </source>
</evidence>
<evidence type="ECO:0000313" key="3">
    <source>
        <dbReference type="Proteomes" id="UP000800200"/>
    </source>
</evidence>
<protein>
    <submittedName>
        <fullName evidence="2">Uncharacterized protein</fullName>
    </submittedName>
</protein>
<name>A0A6A6DJC4_9PEZI</name>
<gene>
    <name evidence="2" type="ORF">K469DRAFT_719202</name>
</gene>
<dbReference type="Proteomes" id="UP000800200">
    <property type="component" value="Unassembled WGS sequence"/>
</dbReference>